<dbReference type="EMBL" id="KP881232">
    <property type="protein sequence ID" value="AKE44699.1"/>
    <property type="molecule type" value="Genomic_DNA"/>
</dbReference>
<proteinExistence type="predicted"/>
<accession>A0A0F6TGL7</accession>
<evidence type="ECO:0000256" key="1">
    <source>
        <dbReference type="SAM" id="MobiDB-lite"/>
    </source>
</evidence>
<reference evidence="2 3" key="1">
    <citation type="journal article" date="2015" name="J. Virol.">
        <title>Sinorhizobium meliloti Phage ?M9 Defines a New Group of T4 Superfamily Phages with Unusual Genomic Features but a Common T=16 Capsid.</title>
        <authorList>
            <person name="Johnson M.C."/>
            <person name="Tatum K.B."/>
            <person name="Lynn J.S."/>
            <person name="Brewer T.E."/>
            <person name="Lu S."/>
            <person name="Washburn B.K."/>
            <person name="Stroupe M.E."/>
            <person name="Jones K.M."/>
        </authorList>
    </citation>
    <scope>NUCLEOTIDE SEQUENCE [LARGE SCALE GENOMIC DNA]</scope>
</reference>
<reference evidence="3" key="2">
    <citation type="submission" date="2015-03" db="EMBL/GenBank/DDBJ databases">
        <title>The genome and structure of Sinorhizobium meliloti phage phiM9.</title>
        <authorList>
            <person name="Johnson M.C."/>
            <person name="Tatum K.B."/>
            <person name="Lynn J.S."/>
            <person name="Brewer T.E."/>
            <person name="Washburn B.K."/>
            <person name="Stroupe M.E."/>
            <person name="Jones K.M."/>
        </authorList>
    </citation>
    <scope>NUCLEOTIDE SEQUENCE [LARGE SCALE GENOMIC DNA]</scope>
</reference>
<dbReference type="KEGG" id="vg:26517751"/>
<name>A0A0F6TGL7_9CAUD</name>
<evidence type="ECO:0000313" key="2">
    <source>
        <dbReference type="EMBL" id="AKE44699.1"/>
    </source>
</evidence>
<dbReference type="SUPFAM" id="SSF69349">
    <property type="entry name" value="Phage fibre proteins"/>
    <property type="match status" value="1"/>
</dbReference>
<feature type="region of interest" description="Disordered" evidence="1">
    <location>
        <begin position="312"/>
        <end position="333"/>
    </location>
</feature>
<feature type="region of interest" description="Disordered" evidence="1">
    <location>
        <begin position="791"/>
        <end position="858"/>
    </location>
</feature>
<organism evidence="2 3">
    <name type="scientific">Sinorhizobium phage phiM9</name>
    <dbReference type="NCBI Taxonomy" id="1636182"/>
    <lineage>
        <taxon>Viruses</taxon>
        <taxon>Duplodnaviria</taxon>
        <taxon>Heunggongvirae</taxon>
        <taxon>Uroviricota</taxon>
        <taxon>Caudoviricetes</taxon>
        <taxon>Pootjesviridae</taxon>
        <taxon>Emnonavirus</taxon>
        <taxon>Emnonavirus phiM9</taxon>
    </lineage>
</organism>
<protein>
    <submittedName>
        <fullName evidence="2">Baseplate hub subunit and tail lysozyme</fullName>
    </submittedName>
</protein>
<sequence length="858" mass="92833">MAENNDIFGGIFNKIPTDIKKAVEVTRNPLQVPLFAGLDVKTWFKAKIETLGPFTKFSFKFLKGRVPFAQYEKNFMPKVPNIFPPANPLGFNDVISVIENLFDELSADEEEDYQEVRYKLHVFMVEFMSYVRESQILEVLEDYHEFDISLIKEFYLNWQTRVDNSDASLRDQLIDLLAFINSVIASLVEIKLSIDRRTAEVISEEVLTLREFVIRIESMLNDFPVELETMVERLTNLLTYSRVSRVQRYRVERIAQLVKNPLFRYVRSDFLRAQTTSVSPLATSFADKGNDPRKQTDAAQASVGLNARLATPSVGNGDTIQQDKQTETIDANGTVGPLAEADWQKLRDWLKQKESSGDYSSVNRYGYCGGYQMGGGALIDLGYAKPGTKTSTLRIPSNWTGRNGINSREDFLANTQLQDATVLEYARMNYKRMLNAGTVSKEDSKAHVAGLLAVSHLLGTGGARDYKNGRDGSDANGTTASVYYNGGSGAVGGALTVSSQEEAEANKVAVESNVLDDSATITVPSSDAAPVYPYNRVRQFESGHFEEFDNTPGSERVQVRHKLGTGYEYQADGTAVYMAKGDKYDAVFGNNFIIVEGICNIYVKGNAGIVSEGDVNINAANDINMMAGGDFNIRANGKYSLQVDGSSNENIKGDSARLVGGFSKSSADGDMQLDAGSFSAVSREGNMNLVSLGDVGIVTNGNFAATVSGDSSIITKGTTTNVSYGDQYLVASSKMTINGDSLFAHGSSAATYGSGGSTTVAGGGTIKLSHPVERALFADESSITGTVASVSAVSPSGSSNDGGGEQVASSNSSRPEKDNTLKVVENFEAQPFSETMAYSGGGQGREPSKVDPLTITSA</sequence>
<dbReference type="Gene3D" id="3.10.450.190">
    <property type="match status" value="1"/>
</dbReference>
<dbReference type="OrthoDB" id="2186at10239"/>
<keyword evidence="3" id="KW-1185">Reference proteome</keyword>
<gene>
    <name evidence="2" type="ORF">Sm_phiM9_069</name>
</gene>
<dbReference type="Proteomes" id="UP000033804">
    <property type="component" value="Segment"/>
</dbReference>
<evidence type="ECO:0000313" key="3">
    <source>
        <dbReference type="Proteomes" id="UP000033804"/>
    </source>
</evidence>
<dbReference type="RefSeq" id="YP_009189453.1">
    <property type="nucleotide sequence ID" value="NC_028676.1"/>
</dbReference>
<dbReference type="GeneID" id="26517751"/>
<feature type="compositionally biased region" description="Polar residues" evidence="1">
    <location>
        <begin position="313"/>
        <end position="331"/>
    </location>
</feature>